<dbReference type="EMBL" id="JAYMYR010000004">
    <property type="protein sequence ID" value="KAK7368122.1"/>
    <property type="molecule type" value="Genomic_DNA"/>
</dbReference>
<evidence type="ECO:0000313" key="2">
    <source>
        <dbReference type="EMBL" id="KAK7368122.1"/>
    </source>
</evidence>
<dbReference type="AlphaFoldDB" id="A0AAN9NCW3"/>
<sequence>MRSTTGVYGERNPPIPVPVPEPRADTHQRSASAGSSMETRVPNDPYARYDAKLDYGVFNKHSDVDKEEGWISIPCKELPENWNCAPDILSLCSLDRSFLFPGEQVHILACLSACKQDTSSFKIDAALSENGTGHNPQKENGNTENRNNTVSGEGELSTSGEEQLDDVSDGDSLLLKGVLKKETSLLLQKFENSHFFVRISESDDPLWSKRSSAENFPDTSNANNEKGSTNTCEGSTLSSICAVIDRGNFDSNVSGGVARNSVKCCALPNGDIVVLLQVNVGVNFLRDPYIEILQFENLQERMSSPDSKVDAVYTNQDSCAELLNWILPLDNGKPSTLPPSPPLTSSSGIGNSSQGSNLSGSSSSQIFSFSNFRSYSMSSLPQPVNAPAAPVKAASSKPSFDLEDWDQISSQKYLRKKMGVEGLLSFRGVSFERDRFYACCGLEGLYTPGRRWRRKLEIIQPLDIHSFAADVNSDDLLCVQIKNVAPTHAPDIVIFVDTITIVFEELTQNGSLSSLPISCIEAGNDHSLPNLVLS</sequence>
<feature type="compositionally biased region" description="Low complexity" evidence="1">
    <location>
        <begin position="343"/>
        <end position="359"/>
    </location>
</feature>
<dbReference type="PANTHER" id="PTHR36034">
    <property type="entry name" value="EXPRESSED PROTEIN"/>
    <property type="match status" value="1"/>
</dbReference>
<protein>
    <submittedName>
        <fullName evidence="2">Uncharacterized protein</fullName>
    </submittedName>
</protein>
<reference evidence="2 3" key="1">
    <citation type="submission" date="2024-01" db="EMBL/GenBank/DDBJ databases">
        <title>The genomes of 5 underutilized Papilionoideae crops provide insights into root nodulation and disease resistanc.</title>
        <authorList>
            <person name="Jiang F."/>
        </authorList>
    </citation>
    <scope>NUCLEOTIDE SEQUENCE [LARGE SCALE GENOMIC DNA]</scope>
    <source>
        <strain evidence="2">JINMINGXINNONG_FW02</strain>
        <tissue evidence="2">Leaves</tissue>
    </source>
</reference>
<feature type="region of interest" description="Disordered" evidence="1">
    <location>
        <begin position="334"/>
        <end position="359"/>
    </location>
</feature>
<feature type="region of interest" description="Disordered" evidence="1">
    <location>
        <begin position="1"/>
        <end position="43"/>
    </location>
</feature>
<organism evidence="2 3">
    <name type="scientific">Phaseolus coccineus</name>
    <name type="common">Scarlet runner bean</name>
    <name type="synonym">Phaseolus multiflorus</name>
    <dbReference type="NCBI Taxonomy" id="3886"/>
    <lineage>
        <taxon>Eukaryota</taxon>
        <taxon>Viridiplantae</taxon>
        <taxon>Streptophyta</taxon>
        <taxon>Embryophyta</taxon>
        <taxon>Tracheophyta</taxon>
        <taxon>Spermatophyta</taxon>
        <taxon>Magnoliopsida</taxon>
        <taxon>eudicotyledons</taxon>
        <taxon>Gunneridae</taxon>
        <taxon>Pentapetalae</taxon>
        <taxon>rosids</taxon>
        <taxon>fabids</taxon>
        <taxon>Fabales</taxon>
        <taxon>Fabaceae</taxon>
        <taxon>Papilionoideae</taxon>
        <taxon>50 kb inversion clade</taxon>
        <taxon>NPAAA clade</taxon>
        <taxon>indigoferoid/millettioid clade</taxon>
        <taxon>Phaseoleae</taxon>
        <taxon>Phaseolus</taxon>
    </lineage>
</organism>
<evidence type="ECO:0000256" key="1">
    <source>
        <dbReference type="SAM" id="MobiDB-lite"/>
    </source>
</evidence>
<feature type="region of interest" description="Disordered" evidence="1">
    <location>
        <begin position="207"/>
        <end position="230"/>
    </location>
</feature>
<feature type="compositionally biased region" description="Polar residues" evidence="1">
    <location>
        <begin position="129"/>
        <end position="150"/>
    </location>
</feature>
<feature type="compositionally biased region" description="Polar residues" evidence="1">
    <location>
        <begin position="209"/>
        <end position="230"/>
    </location>
</feature>
<proteinExistence type="predicted"/>
<feature type="compositionally biased region" description="Low complexity" evidence="1">
    <location>
        <begin position="151"/>
        <end position="161"/>
    </location>
</feature>
<feature type="region of interest" description="Disordered" evidence="1">
    <location>
        <begin position="127"/>
        <end position="167"/>
    </location>
</feature>
<accession>A0AAN9NCW3</accession>
<feature type="compositionally biased region" description="Polar residues" evidence="1">
    <location>
        <begin position="29"/>
        <end position="38"/>
    </location>
</feature>
<name>A0AAN9NCW3_PHACN</name>
<gene>
    <name evidence="2" type="ORF">VNO80_10144</name>
</gene>
<comment type="caution">
    <text evidence="2">The sequence shown here is derived from an EMBL/GenBank/DDBJ whole genome shotgun (WGS) entry which is preliminary data.</text>
</comment>
<evidence type="ECO:0000313" key="3">
    <source>
        <dbReference type="Proteomes" id="UP001374584"/>
    </source>
</evidence>
<dbReference type="PANTHER" id="PTHR36034:SF2">
    <property type="entry name" value="EXPRESSED PROTEIN"/>
    <property type="match status" value="1"/>
</dbReference>
<keyword evidence="3" id="KW-1185">Reference proteome</keyword>
<dbReference type="Proteomes" id="UP001374584">
    <property type="component" value="Unassembled WGS sequence"/>
</dbReference>